<name>A0A6J7KQB5_9ZZZZ</name>
<feature type="domain" description="Periplasmic binding protein" evidence="3">
    <location>
        <begin position="72"/>
        <end position="285"/>
    </location>
</feature>
<reference evidence="4" key="1">
    <citation type="submission" date="2020-05" db="EMBL/GenBank/DDBJ databases">
        <authorList>
            <person name="Chiriac C."/>
            <person name="Salcher M."/>
            <person name="Ghai R."/>
            <person name="Kavagutti S V."/>
        </authorList>
    </citation>
    <scope>NUCLEOTIDE SEQUENCE</scope>
</reference>
<comment type="similarity">
    <text evidence="2">Belongs to the bacterial solute-binding protein 2 family.</text>
</comment>
<dbReference type="PANTHER" id="PTHR30036">
    <property type="entry name" value="D-XYLOSE-BINDING PERIPLASMIC PROTEIN"/>
    <property type="match status" value="1"/>
</dbReference>
<gene>
    <name evidence="4" type="ORF">UFOPK3752_02072</name>
</gene>
<dbReference type="InterPro" id="IPR025997">
    <property type="entry name" value="SBP_2_dom"/>
</dbReference>
<dbReference type="GO" id="GO:0030246">
    <property type="term" value="F:carbohydrate binding"/>
    <property type="evidence" value="ECO:0007669"/>
    <property type="project" value="TreeGrafter"/>
</dbReference>
<dbReference type="AlphaFoldDB" id="A0A6J7KQB5"/>
<evidence type="ECO:0000313" key="4">
    <source>
        <dbReference type="EMBL" id="CAB4957651.1"/>
    </source>
</evidence>
<dbReference type="Pfam" id="PF13407">
    <property type="entry name" value="Peripla_BP_4"/>
    <property type="match status" value="1"/>
</dbReference>
<accession>A0A6J7KQB5</accession>
<evidence type="ECO:0000259" key="3">
    <source>
        <dbReference type="Pfam" id="PF13407"/>
    </source>
</evidence>
<organism evidence="4">
    <name type="scientific">freshwater metagenome</name>
    <dbReference type="NCBI Taxonomy" id="449393"/>
    <lineage>
        <taxon>unclassified sequences</taxon>
        <taxon>metagenomes</taxon>
        <taxon>ecological metagenomes</taxon>
    </lineage>
</organism>
<dbReference type="PROSITE" id="PS51257">
    <property type="entry name" value="PROKAR_LIPOPROTEIN"/>
    <property type="match status" value="1"/>
</dbReference>
<dbReference type="EMBL" id="CAFBND010000124">
    <property type="protein sequence ID" value="CAB4957651.1"/>
    <property type="molecule type" value="Genomic_DNA"/>
</dbReference>
<evidence type="ECO:0000256" key="2">
    <source>
        <dbReference type="ARBA" id="ARBA00007639"/>
    </source>
</evidence>
<protein>
    <submittedName>
        <fullName evidence="4">Unannotated protein</fullName>
    </submittedName>
</protein>
<proteinExistence type="inferred from homology"/>
<comment type="subcellular location">
    <subcellularLocation>
        <location evidence="1">Cell envelope</location>
    </subcellularLocation>
</comment>
<dbReference type="InterPro" id="IPR050555">
    <property type="entry name" value="Bact_Solute-Bind_Prot2"/>
</dbReference>
<dbReference type="SUPFAM" id="SSF53822">
    <property type="entry name" value="Periplasmic binding protein-like I"/>
    <property type="match status" value="1"/>
</dbReference>
<dbReference type="InterPro" id="IPR028082">
    <property type="entry name" value="Peripla_BP_I"/>
</dbReference>
<dbReference type="Gene3D" id="3.40.50.2300">
    <property type="match status" value="2"/>
</dbReference>
<dbReference type="PANTHER" id="PTHR30036:SF7">
    <property type="entry name" value="ABC TRANSPORTER PERIPLASMIC-BINDING PROTEIN YPHF"/>
    <property type="match status" value="1"/>
</dbReference>
<sequence>MFRRLSRGTRNRLFVGAAVATVMTLAACGSSATPGSEVSSTGAETSSAAASAKPYTVGIIDFSAADTSSMSIVNTFIKAAEAAGNTVLQVDAAGDPGAAISAIQNFITKKVDVIFTPVFGPDQLAAGLTAAKAAGIVVVGMVPTTGNGMPVTWDNSTLPGKLLGEQFIKDTGGTGRLLEITYSPGLPCQARLQGFKDALGTASVQFDLGELQVPDIIGSAEKITSAWLTKNPAGGSEKLYVYSCADSILPGILTALKSANRTDVKVYTMDGDKAGVDSLKAGGAVAAEVYVAMGPAGTEIAAQMPGIIAAGVDQSAHQIDVTSVLITAATVDQFLTDHPTL</sequence>
<evidence type="ECO:0000256" key="1">
    <source>
        <dbReference type="ARBA" id="ARBA00004196"/>
    </source>
</evidence>
<dbReference type="GO" id="GO:0030288">
    <property type="term" value="C:outer membrane-bounded periplasmic space"/>
    <property type="evidence" value="ECO:0007669"/>
    <property type="project" value="TreeGrafter"/>
</dbReference>